<evidence type="ECO:0000313" key="4">
    <source>
        <dbReference type="EMBL" id="KRX00386.1"/>
    </source>
</evidence>
<sequence length="442" mass="52009">MNSKDEKKRKQFQEELLLLSDMKNKINRELQNLKVERTALEIKEQQLQEEYEKIQKQNPNKISHTLLQANFQDNWFCSYTDNISAHQHFEIGKAKIAVLTLHGCPGSLKEWLRLEKSVGKNKIRWINFIVPGFDGQDERRGTYNSSLHDVCTMIVKLLEKLNINKVFICGHSMGAFIACYFYQNFQNKCLGLITLGGAPITWYEGMKVFHKSIVEEFQQEKQKILSLDSDEERQKIAQKFIEISKKYSVTRKNVGTIQMLQLKVYEFFASFKLFGNSFGDGQQWDQIFSLIRNLRPGLKFFAGGNKDIIIEKEIFEHTFFHFSQGKKALINEIKYDKQQLINLVEKSKILQNHRKLLNFDNPQNNFIYLFENTGHPVHNRRGYELGLPILIYIEFSNIFQQCIIQDSSINQEINQQNLDENKEEKNNNEEQEIQQFQTRPKL</sequence>
<keyword evidence="1" id="KW-0175">Coiled coil</keyword>
<dbReference type="Gene3D" id="3.40.50.1820">
    <property type="entry name" value="alpha/beta hydrolase"/>
    <property type="match status" value="1"/>
</dbReference>
<proteinExistence type="predicted"/>
<feature type="domain" description="AB hydrolase-1" evidence="3">
    <location>
        <begin position="97"/>
        <end position="220"/>
    </location>
</feature>
<feature type="region of interest" description="Disordered" evidence="2">
    <location>
        <begin position="420"/>
        <end position="442"/>
    </location>
</feature>
<evidence type="ECO:0000256" key="1">
    <source>
        <dbReference type="SAM" id="Coils"/>
    </source>
</evidence>
<dbReference type="AlphaFoldDB" id="A0A0V0QE03"/>
<dbReference type="OMA" id="ICKAHIN"/>
<evidence type="ECO:0000259" key="3">
    <source>
        <dbReference type="Pfam" id="PF00561"/>
    </source>
</evidence>
<dbReference type="GO" id="GO:0016020">
    <property type="term" value="C:membrane"/>
    <property type="evidence" value="ECO:0007669"/>
    <property type="project" value="TreeGrafter"/>
</dbReference>
<organism evidence="4 5">
    <name type="scientific">Pseudocohnilembus persalinus</name>
    <name type="common">Ciliate</name>
    <dbReference type="NCBI Taxonomy" id="266149"/>
    <lineage>
        <taxon>Eukaryota</taxon>
        <taxon>Sar</taxon>
        <taxon>Alveolata</taxon>
        <taxon>Ciliophora</taxon>
        <taxon>Intramacronucleata</taxon>
        <taxon>Oligohymenophorea</taxon>
        <taxon>Scuticociliatia</taxon>
        <taxon>Philasterida</taxon>
        <taxon>Pseudocohnilembidae</taxon>
        <taxon>Pseudocohnilembus</taxon>
    </lineage>
</organism>
<gene>
    <name evidence="4" type="ORF">PPERSA_03607</name>
</gene>
<evidence type="ECO:0000313" key="5">
    <source>
        <dbReference type="Proteomes" id="UP000054937"/>
    </source>
</evidence>
<feature type="coiled-coil region" evidence="1">
    <location>
        <begin position="9"/>
        <end position="57"/>
    </location>
</feature>
<dbReference type="OrthoDB" id="8119704at2759"/>
<dbReference type="PANTHER" id="PTHR43798">
    <property type="entry name" value="MONOACYLGLYCEROL LIPASE"/>
    <property type="match status" value="1"/>
</dbReference>
<dbReference type="InterPro" id="IPR000073">
    <property type="entry name" value="AB_hydrolase_1"/>
</dbReference>
<evidence type="ECO:0000256" key="2">
    <source>
        <dbReference type="SAM" id="MobiDB-lite"/>
    </source>
</evidence>
<dbReference type="Pfam" id="PF00561">
    <property type="entry name" value="Abhydrolase_1"/>
    <property type="match status" value="1"/>
</dbReference>
<keyword evidence="5" id="KW-1185">Reference proteome</keyword>
<dbReference type="InterPro" id="IPR029058">
    <property type="entry name" value="AB_hydrolase_fold"/>
</dbReference>
<accession>A0A0V0QE03</accession>
<dbReference type="Proteomes" id="UP000054937">
    <property type="component" value="Unassembled WGS sequence"/>
</dbReference>
<dbReference type="InterPro" id="IPR050266">
    <property type="entry name" value="AB_hydrolase_sf"/>
</dbReference>
<dbReference type="EMBL" id="LDAU01000192">
    <property type="protein sequence ID" value="KRX00386.1"/>
    <property type="molecule type" value="Genomic_DNA"/>
</dbReference>
<reference evidence="4 5" key="1">
    <citation type="journal article" date="2015" name="Sci. Rep.">
        <title>Genome of the facultative scuticociliatosis pathogen Pseudocohnilembus persalinus provides insight into its virulence through horizontal gene transfer.</title>
        <authorList>
            <person name="Xiong J."/>
            <person name="Wang G."/>
            <person name="Cheng J."/>
            <person name="Tian M."/>
            <person name="Pan X."/>
            <person name="Warren A."/>
            <person name="Jiang C."/>
            <person name="Yuan D."/>
            <person name="Miao W."/>
        </authorList>
    </citation>
    <scope>NUCLEOTIDE SEQUENCE [LARGE SCALE GENOMIC DNA]</scope>
    <source>
        <strain evidence="4">36N120E</strain>
    </source>
</reference>
<name>A0A0V0QE03_PSEPJ</name>
<dbReference type="SUPFAM" id="SSF53474">
    <property type="entry name" value="alpha/beta-Hydrolases"/>
    <property type="match status" value="1"/>
</dbReference>
<protein>
    <recommendedName>
        <fullName evidence="3">AB hydrolase-1 domain-containing protein</fullName>
    </recommendedName>
</protein>
<dbReference type="PANTHER" id="PTHR43798:SF33">
    <property type="entry name" value="HYDROLASE, PUTATIVE (AFU_ORTHOLOGUE AFUA_2G14860)-RELATED"/>
    <property type="match status" value="1"/>
</dbReference>
<comment type="caution">
    <text evidence="4">The sequence shown here is derived from an EMBL/GenBank/DDBJ whole genome shotgun (WGS) entry which is preliminary data.</text>
</comment>
<feature type="compositionally biased region" description="Low complexity" evidence="2">
    <location>
        <begin position="433"/>
        <end position="442"/>
    </location>
</feature>
<dbReference type="InParanoid" id="A0A0V0QE03"/>